<evidence type="ECO:0000313" key="2">
    <source>
        <dbReference type="EMBL" id="TFV34552.1"/>
    </source>
</evidence>
<feature type="region of interest" description="Disordered" evidence="1">
    <location>
        <begin position="110"/>
        <end position="134"/>
    </location>
</feature>
<evidence type="ECO:0000313" key="3">
    <source>
        <dbReference type="Proteomes" id="UP000298225"/>
    </source>
</evidence>
<gene>
    <name evidence="2" type="ORF">E4K66_30770</name>
</gene>
<dbReference type="OrthoDB" id="8255158at2"/>
<evidence type="ECO:0000256" key="1">
    <source>
        <dbReference type="SAM" id="MobiDB-lite"/>
    </source>
</evidence>
<name>A0A4Y9KY08_9BRAD</name>
<proteinExistence type="predicted"/>
<organism evidence="2 3">
    <name type="scientific">Bradyrhizobium frederickii</name>
    <dbReference type="NCBI Taxonomy" id="2560054"/>
    <lineage>
        <taxon>Bacteria</taxon>
        <taxon>Pseudomonadati</taxon>
        <taxon>Pseudomonadota</taxon>
        <taxon>Alphaproteobacteria</taxon>
        <taxon>Hyphomicrobiales</taxon>
        <taxon>Nitrobacteraceae</taxon>
        <taxon>Bradyrhizobium</taxon>
    </lineage>
</organism>
<comment type="caution">
    <text evidence="2">The sequence shown here is derived from an EMBL/GenBank/DDBJ whole genome shotgun (WGS) entry which is preliminary data.</text>
</comment>
<dbReference type="RefSeq" id="WP_135171241.1">
    <property type="nucleotide sequence ID" value="NZ_SPQU01000020.1"/>
</dbReference>
<keyword evidence="3" id="KW-1185">Reference proteome</keyword>
<dbReference type="InterPro" id="IPR021791">
    <property type="entry name" value="Phage_TAC_11"/>
</dbReference>
<sequence length="134" mass="14405">MSEVELIWGSGLQAFKFGLGQFRALQENVNRRRLAIGAPLVGPMDLVEQLRAKNVWPDDLRDILRLGLIGGGMAPRDAHLELVQHFDDKPPLPHMMPALTVLMAGLVGPPEAAPGDDAKKKKPASAKAAPSTSP</sequence>
<reference evidence="2 3" key="1">
    <citation type="submission" date="2019-03" db="EMBL/GenBank/DDBJ databases">
        <title>Bradyrhizobium strains diversity isolated from Chamaecrista fasciculata.</title>
        <authorList>
            <person name="Urquiaga M.C.O."/>
            <person name="Hungria M."/>
            <person name="Delamuta J.R.M."/>
        </authorList>
    </citation>
    <scope>NUCLEOTIDE SEQUENCE [LARGE SCALE GENOMIC DNA]</scope>
    <source>
        <strain evidence="2 3">CNPSo 3424</strain>
    </source>
</reference>
<feature type="compositionally biased region" description="Low complexity" evidence="1">
    <location>
        <begin position="125"/>
        <end position="134"/>
    </location>
</feature>
<dbReference type="Pfam" id="PF11836">
    <property type="entry name" value="Phage_TAC_11"/>
    <property type="match status" value="1"/>
</dbReference>
<dbReference type="Proteomes" id="UP000298225">
    <property type="component" value="Unassembled WGS sequence"/>
</dbReference>
<accession>A0A4Y9KY08</accession>
<dbReference type="EMBL" id="SPQU01000020">
    <property type="protein sequence ID" value="TFV34552.1"/>
    <property type="molecule type" value="Genomic_DNA"/>
</dbReference>
<dbReference type="AlphaFoldDB" id="A0A4Y9KY08"/>
<protein>
    <submittedName>
        <fullName evidence="2">Gene transfer agent family protein</fullName>
    </submittedName>
</protein>